<gene>
    <name evidence="10" type="ordered locus">Nham_4641</name>
</gene>
<comment type="catalytic activity">
    <reaction evidence="7">
        <text>arsenic triglutathione + 2 [thioredoxin]-dithiol + 2 S-adenosyl-L-methionine + H2O = dimethylarsinous acid + 2 [thioredoxin]-disulfide + 3 glutathione + 2 S-adenosyl-L-homocysteine + 2 H(+)</text>
        <dbReference type="Rhea" id="RHEA:69464"/>
        <dbReference type="Rhea" id="RHEA-COMP:10698"/>
        <dbReference type="Rhea" id="RHEA-COMP:10700"/>
        <dbReference type="ChEBI" id="CHEBI:15377"/>
        <dbReference type="ChEBI" id="CHEBI:15378"/>
        <dbReference type="ChEBI" id="CHEBI:23808"/>
        <dbReference type="ChEBI" id="CHEBI:29950"/>
        <dbReference type="ChEBI" id="CHEBI:50058"/>
        <dbReference type="ChEBI" id="CHEBI:57856"/>
        <dbReference type="ChEBI" id="CHEBI:57925"/>
        <dbReference type="ChEBI" id="CHEBI:59789"/>
        <dbReference type="ChEBI" id="CHEBI:183640"/>
        <dbReference type="EC" id="2.1.1.137"/>
    </reaction>
</comment>
<geneLocation type="plasmid" evidence="11">
    <name>pNITHX3</name>
</geneLocation>
<evidence type="ECO:0000313" key="10">
    <source>
        <dbReference type="EMBL" id="ABE65200.1"/>
    </source>
</evidence>
<dbReference type="GO" id="GO:0030791">
    <property type="term" value="F:arsenite methyltransferase activity"/>
    <property type="evidence" value="ECO:0007669"/>
    <property type="project" value="UniProtKB-EC"/>
</dbReference>
<comment type="similarity">
    <text evidence="3">Belongs to the methyltransferase superfamily. Arsenite methyltransferase family.</text>
</comment>
<evidence type="ECO:0000256" key="4">
    <source>
        <dbReference type="ARBA" id="ARBA00034521"/>
    </source>
</evidence>
<dbReference type="Gene3D" id="3.40.50.150">
    <property type="entry name" value="Vaccinia Virus protein VP39"/>
    <property type="match status" value="1"/>
</dbReference>
<keyword evidence="11" id="KW-1185">Reference proteome</keyword>
<evidence type="ECO:0000256" key="8">
    <source>
        <dbReference type="ARBA" id="ARBA00048428"/>
    </source>
</evidence>
<dbReference type="InterPro" id="IPR026669">
    <property type="entry name" value="Arsenite_MeTrfase-like"/>
</dbReference>
<comment type="catalytic activity">
    <reaction evidence="6">
        <text>arsenic triglutathione + [thioredoxin]-dithiol + S-adenosyl-L-methionine + 2 H2O = methylarsonous acid + [thioredoxin]-disulfide + 3 glutathione + S-adenosyl-L-homocysteine + H(+)</text>
        <dbReference type="Rhea" id="RHEA:69460"/>
        <dbReference type="Rhea" id="RHEA-COMP:10698"/>
        <dbReference type="Rhea" id="RHEA-COMP:10700"/>
        <dbReference type="ChEBI" id="CHEBI:15377"/>
        <dbReference type="ChEBI" id="CHEBI:15378"/>
        <dbReference type="ChEBI" id="CHEBI:17826"/>
        <dbReference type="ChEBI" id="CHEBI:29950"/>
        <dbReference type="ChEBI" id="CHEBI:50058"/>
        <dbReference type="ChEBI" id="CHEBI:57856"/>
        <dbReference type="ChEBI" id="CHEBI:57925"/>
        <dbReference type="ChEBI" id="CHEBI:59789"/>
        <dbReference type="ChEBI" id="CHEBI:183640"/>
        <dbReference type="EC" id="2.1.1.137"/>
    </reaction>
</comment>
<feature type="domain" description="Methyltransferase" evidence="9">
    <location>
        <begin position="24"/>
        <end position="164"/>
    </location>
</feature>
<evidence type="ECO:0000256" key="7">
    <source>
        <dbReference type="ARBA" id="ARBA00047943"/>
    </source>
</evidence>
<organism evidence="10 11">
    <name type="scientific">Nitrobacter hamburgensis (strain DSM 10229 / NCIMB 13809 / X14)</name>
    <dbReference type="NCBI Taxonomy" id="323097"/>
    <lineage>
        <taxon>Bacteria</taxon>
        <taxon>Pseudomonadati</taxon>
        <taxon>Pseudomonadota</taxon>
        <taxon>Alphaproteobacteria</taxon>
        <taxon>Hyphomicrobiales</taxon>
        <taxon>Nitrobacteraceae</taxon>
        <taxon>Nitrobacter</taxon>
    </lineage>
</organism>
<dbReference type="EC" id="2.1.1.137" evidence="4"/>
<accession>Q1QEZ7</accession>
<dbReference type="InterPro" id="IPR029063">
    <property type="entry name" value="SAM-dependent_MTases_sf"/>
</dbReference>
<dbReference type="Pfam" id="PF13847">
    <property type="entry name" value="Methyltransf_31"/>
    <property type="match status" value="1"/>
</dbReference>
<keyword evidence="10" id="KW-0489">Methyltransferase</keyword>
<evidence type="ECO:0000256" key="6">
    <source>
        <dbReference type="ARBA" id="ARBA00047941"/>
    </source>
</evidence>
<dbReference type="SUPFAM" id="SSF53335">
    <property type="entry name" value="S-adenosyl-L-methionine-dependent methyltransferases"/>
    <property type="match status" value="1"/>
</dbReference>
<sequence length="296" mass="32706">MAAAIEPRRVCRRPFGLSYAAMPDCSSMAQLAGPQGHVVGIDATPEQLAIARAHENWHRDRFGYPKSTVTFVEGDVSRLDELSFDNDSFDLIVSNCVINLIPDKAAVFAAAYRLLKKGGELYFSDIYSDRRVPAVLRANPILHGECLAGALYWGDFLNLAKSAGDPRLVSDRSLGINDLEIAELVGPVEFYSATYRLFKLDGLESACEDYGQAVRYRGTVPEAVHNFVLDKHHDIDAGRLFPVCGNTYRMLQESRLAPHFEFFGDTNRHYGIFKGCGTDLPFSREAQRAVAGGSCC</sequence>
<reference evidence="11" key="1">
    <citation type="submission" date="2006-03" db="EMBL/GenBank/DDBJ databases">
        <title>Complete sequence of plasmid 3 of Nitrobacter hamburgensis X14.</title>
        <authorList>
            <consortium name="US DOE Joint Genome Institute"/>
            <person name="Copeland A."/>
            <person name="Lucas S."/>
            <person name="Lapidus A."/>
            <person name="Barry K."/>
            <person name="Detter J.C."/>
            <person name="Glavina del Rio T."/>
            <person name="Hammon N."/>
            <person name="Israni S."/>
            <person name="Dalin E."/>
            <person name="Tice H."/>
            <person name="Pitluck S."/>
            <person name="Chain P."/>
            <person name="Malfatti S."/>
            <person name="Shin M."/>
            <person name="Vergez L."/>
            <person name="Schmutz J."/>
            <person name="Larimer F."/>
            <person name="Land M."/>
            <person name="Hauser L."/>
            <person name="Kyrpides N."/>
            <person name="Ivanova N."/>
            <person name="Ward B."/>
            <person name="Arp D."/>
            <person name="Klotz M."/>
            <person name="Stein L."/>
            <person name="O'Mullan G."/>
            <person name="Starkenburg S."/>
            <person name="Sayavedra L."/>
            <person name="Poret-Peterson A.T."/>
            <person name="Gentry M.E."/>
            <person name="Bruce D."/>
            <person name="Richardson P."/>
        </authorList>
    </citation>
    <scope>NUCLEOTIDE SEQUENCE [LARGE SCALE GENOMIC DNA]</scope>
    <source>
        <strain evidence="11">DSM 10229 / NCIMB 13809 / X14</strain>
        <plasmid evidence="11">Plasmid pNITHX3</plasmid>
    </source>
</reference>
<keyword evidence="1 10" id="KW-0808">Transferase</keyword>
<proteinExistence type="inferred from homology"/>
<dbReference type="GO" id="GO:0032259">
    <property type="term" value="P:methylation"/>
    <property type="evidence" value="ECO:0007669"/>
    <property type="project" value="UniProtKB-KW"/>
</dbReference>
<dbReference type="OrthoDB" id="9765084at2"/>
<dbReference type="HOGENOM" id="CLU_052868_0_0_5"/>
<dbReference type="PANTHER" id="PTHR43675:SF8">
    <property type="entry name" value="ARSENITE METHYLTRANSFERASE"/>
    <property type="match status" value="1"/>
</dbReference>
<dbReference type="RefSeq" id="WP_011505279.1">
    <property type="nucleotide sequence ID" value="NC_007961.1"/>
</dbReference>
<protein>
    <recommendedName>
        <fullName evidence="5">Arsenite methyltransferase</fullName>
        <ecNumber evidence="4">2.1.1.137</ecNumber>
    </recommendedName>
</protein>
<comment type="catalytic activity">
    <reaction evidence="8">
        <text>arsenic triglutathione + 3 [thioredoxin]-dithiol + 3 S-adenosyl-L-methionine = trimethylarsine + 3 [thioredoxin]-disulfide + 3 glutathione + 3 S-adenosyl-L-homocysteine + 3 H(+)</text>
        <dbReference type="Rhea" id="RHEA:69432"/>
        <dbReference type="Rhea" id="RHEA-COMP:10698"/>
        <dbReference type="Rhea" id="RHEA-COMP:10700"/>
        <dbReference type="ChEBI" id="CHEBI:15378"/>
        <dbReference type="ChEBI" id="CHEBI:27130"/>
        <dbReference type="ChEBI" id="CHEBI:29950"/>
        <dbReference type="ChEBI" id="CHEBI:50058"/>
        <dbReference type="ChEBI" id="CHEBI:57856"/>
        <dbReference type="ChEBI" id="CHEBI:57925"/>
        <dbReference type="ChEBI" id="CHEBI:59789"/>
        <dbReference type="ChEBI" id="CHEBI:183640"/>
        <dbReference type="EC" id="2.1.1.137"/>
    </reaction>
</comment>
<dbReference type="AlphaFoldDB" id="Q1QEZ7"/>
<name>Q1QEZ7_NITHX</name>
<evidence type="ECO:0000313" key="11">
    <source>
        <dbReference type="Proteomes" id="UP000001953"/>
    </source>
</evidence>
<dbReference type="KEGG" id="nha:Nham_4641"/>
<evidence type="ECO:0000259" key="9">
    <source>
        <dbReference type="Pfam" id="PF13847"/>
    </source>
</evidence>
<dbReference type="EMBL" id="CP000322">
    <property type="protein sequence ID" value="ABE65200.1"/>
    <property type="molecule type" value="Genomic_DNA"/>
</dbReference>
<dbReference type="CDD" id="cd02440">
    <property type="entry name" value="AdoMet_MTases"/>
    <property type="match status" value="1"/>
</dbReference>
<keyword evidence="10" id="KW-0614">Plasmid</keyword>
<keyword evidence="2" id="KW-0949">S-adenosyl-L-methionine</keyword>
<dbReference type="InterPro" id="IPR025714">
    <property type="entry name" value="Methyltranfer_dom"/>
</dbReference>
<evidence type="ECO:0000256" key="5">
    <source>
        <dbReference type="ARBA" id="ARBA00034545"/>
    </source>
</evidence>
<dbReference type="PANTHER" id="PTHR43675">
    <property type="entry name" value="ARSENITE METHYLTRANSFERASE"/>
    <property type="match status" value="1"/>
</dbReference>
<evidence type="ECO:0000256" key="2">
    <source>
        <dbReference type="ARBA" id="ARBA00022691"/>
    </source>
</evidence>
<evidence type="ECO:0000256" key="3">
    <source>
        <dbReference type="ARBA" id="ARBA00034487"/>
    </source>
</evidence>
<dbReference type="Gene3D" id="3.40.5.100">
    <property type="match status" value="1"/>
</dbReference>
<evidence type="ECO:0000256" key="1">
    <source>
        <dbReference type="ARBA" id="ARBA00022679"/>
    </source>
</evidence>
<dbReference type="Proteomes" id="UP000001953">
    <property type="component" value="Plasmid 3"/>
</dbReference>